<keyword evidence="2" id="KW-1185">Reference proteome</keyword>
<evidence type="ECO:0000313" key="1">
    <source>
        <dbReference type="EMBL" id="KAF3857211.1"/>
    </source>
</evidence>
<evidence type="ECO:0000313" key="2">
    <source>
        <dbReference type="Proteomes" id="UP000518266"/>
    </source>
</evidence>
<accession>A0A7J5Z7T4</accession>
<sequence>MKQQHGAERKCEEGAYLWTARNWGRGVTEWKEETEECVGEKQRDGEMESQAADFVCVRGQAGAESLMDGVQGCCRPQHNPVNRTASTGLASPARQNFLGFFSPGNGKAERVQGDI</sequence>
<proteinExistence type="predicted"/>
<dbReference type="EMBL" id="JAAKFY010000005">
    <property type="protein sequence ID" value="KAF3857211.1"/>
    <property type="molecule type" value="Genomic_DNA"/>
</dbReference>
<organism evidence="1 2">
    <name type="scientific">Dissostichus mawsoni</name>
    <name type="common">Antarctic cod</name>
    <dbReference type="NCBI Taxonomy" id="36200"/>
    <lineage>
        <taxon>Eukaryota</taxon>
        <taxon>Metazoa</taxon>
        <taxon>Chordata</taxon>
        <taxon>Craniata</taxon>
        <taxon>Vertebrata</taxon>
        <taxon>Euteleostomi</taxon>
        <taxon>Actinopterygii</taxon>
        <taxon>Neopterygii</taxon>
        <taxon>Teleostei</taxon>
        <taxon>Neoteleostei</taxon>
        <taxon>Acanthomorphata</taxon>
        <taxon>Eupercaria</taxon>
        <taxon>Perciformes</taxon>
        <taxon>Notothenioidei</taxon>
        <taxon>Nototheniidae</taxon>
        <taxon>Dissostichus</taxon>
    </lineage>
</organism>
<dbReference type="AlphaFoldDB" id="A0A7J5Z7T4"/>
<name>A0A7J5Z7T4_DISMA</name>
<dbReference type="Proteomes" id="UP000518266">
    <property type="component" value="Unassembled WGS sequence"/>
</dbReference>
<gene>
    <name evidence="1" type="ORF">F7725_009070</name>
</gene>
<reference evidence="1 2" key="1">
    <citation type="submission" date="2020-03" db="EMBL/GenBank/DDBJ databases">
        <title>Dissostichus mawsoni Genome sequencing and assembly.</title>
        <authorList>
            <person name="Park H."/>
        </authorList>
    </citation>
    <scope>NUCLEOTIDE SEQUENCE [LARGE SCALE GENOMIC DNA]</scope>
    <source>
        <strain evidence="1">DM0001</strain>
        <tissue evidence="1">Muscle</tissue>
    </source>
</reference>
<protein>
    <submittedName>
        <fullName evidence="1">Uncharacterized protein</fullName>
    </submittedName>
</protein>
<comment type="caution">
    <text evidence="1">The sequence shown here is derived from an EMBL/GenBank/DDBJ whole genome shotgun (WGS) entry which is preliminary data.</text>
</comment>